<dbReference type="InterPro" id="IPR044541">
    <property type="entry name" value="FAF1_UBA"/>
</dbReference>
<name>A0ABM1MKF7_NICVS</name>
<dbReference type="Proteomes" id="UP000695000">
    <property type="component" value="Unplaced"/>
</dbReference>
<gene>
    <name evidence="4" type="primary">LOC108561565</name>
</gene>
<sequence length="667" mass="76038">MSENREVILADFQACTGIDDVARAIYILEENNWDFLNAVNKVMPQDLQSFQGNSRANAGSAPEVIEIPSSPVESATDMLSVGNNVPHNSRSMPILDNYSHSFSFPSTSTVNVNGARMIKFNVQYCDRVVTIEVPDTGTVADIKRLLNKELKVATCRQLLSGWARMPQYQNTPLSELSLPDMNALHLTVINNQDFSVDDTEVTERLKGNYILKIRDENADKMYSLNYPGTKTILDVKSDVYSLTNIHVRNQVWSGWPPNIDDNTMLALSGINFPEHDLTLRQVSGSNMQLRGERKKNNDGNVVQIDSDDDEFEDASESFNVEDDCFMDHFSSKRVEPLIPKHVEDEIVGSISFSEQFTNRYGPIHPNFYQGTLEDAVREACNKPSKDRKLLGIYLHHDSSVLSNVFCTQLLGFESVMQLLERNFVLWGWDVTFETNRTRLQTSIMNTLGPMAASSLKNIPVDKLPAIFIIMKIRSSTDIYNIVYGNVGVNELLSSMIEAVEVFSEHQKVEMKEEQERAERELVKWEQDMAYNESLEADRAKEEAKRAQAEAENRERERVENEIAVETARREDHRLKVEQSLPEEPAPGTSNITKIRFRLPTGDNLERRFYINTPLKVLMDYCVVKGYPTEEYKVISSWPRRDLTLMDASKTLMELNLCPQETVILEER</sequence>
<dbReference type="InterPro" id="IPR049483">
    <property type="entry name" value="FAF1_2-like_UAS"/>
</dbReference>
<feature type="region of interest" description="Disordered" evidence="1">
    <location>
        <begin position="534"/>
        <end position="558"/>
    </location>
</feature>
<dbReference type="InterPro" id="IPR050730">
    <property type="entry name" value="UBX_domain-protein"/>
</dbReference>
<feature type="compositionally biased region" description="Basic and acidic residues" evidence="1">
    <location>
        <begin position="535"/>
        <end position="558"/>
    </location>
</feature>
<dbReference type="Gene3D" id="3.10.20.90">
    <property type="entry name" value="Phosphatidylinositol 3-kinase Catalytic Subunit, Chain A, domain 1"/>
    <property type="match status" value="3"/>
</dbReference>
<dbReference type="SUPFAM" id="SSF54236">
    <property type="entry name" value="Ubiquitin-like"/>
    <property type="match status" value="3"/>
</dbReference>
<dbReference type="InterPro" id="IPR001012">
    <property type="entry name" value="UBX_dom"/>
</dbReference>
<reference evidence="4" key="1">
    <citation type="submission" date="2025-08" db="UniProtKB">
        <authorList>
            <consortium name="RefSeq"/>
        </authorList>
    </citation>
    <scope>IDENTIFICATION</scope>
    <source>
        <tissue evidence="4">Whole Larva</tissue>
    </source>
</reference>
<dbReference type="CDD" id="cd01771">
    <property type="entry name" value="UBX_UBXN3A"/>
    <property type="match status" value="1"/>
</dbReference>
<keyword evidence="3" id="KW-1185">Reference proteome</keyword>
<dbReference type="InterPro" id="IPR006577">
    <property type="entry name" value="UAS"/>
</dbReference>
<dbReference type="CDD" id="cd14413">
    <property type="entry name" value="UBA_FAF1"/>
    <property type="match status" value="1"/>
</dbReference>
<dbReference type="Pfam" id="PF00789">
    <property type="entry name" value="UBX"/>
    <property type="match status" value="1"/>
</dbReference>
<evidence type="ECO:0000313" key="4">
    <source>
        <dbReference type="RefSeq" id="XP_017775057.1"/>
    </source>
</evidence>
<dbReference type="PANTHER" id="PTHR23322">
    <property type="entry name" value="FAS-ASSOCIATED PROTEIN"/>
    <property type="match status" value="1"/>
</dbReference>
<accession>A0ABM1MKF7</accession>
<dbReference type="GeneID" id="108561565"/>
<dbReference type="Gene3D" id="3.40.30.10">
    <property type="entry name" value="Glutaredoxin"/>
    <property type="match status" value="1"/>
</dbReference>
<dbReference type="InterPro" id="IPR029071">
    <property type="entry name" value="Ubiquitin-like_domsf"/>
</dbReference>
<dbReference type="Pfam" id="PF14555">
    <property type="entry name" value="UBA_4"/>
    <property type="match status" value="1"/>
</dbReference>
<protein>
    <submittedName>
        <fullName evidence="4">FAS-associated factor 1 isoform X1</fullName>
    </submittedName>
</protein>
<dbReference type="Gene3D" id="1.10.8.10">
    <property type="entry name" value="DNA helicase RuvA subunit, C-terminal domain"/>
    <property type="match status" value="1"/>
</dbReference>
<evidence type="ECO:0000256" key="1">
    <source>
        <dbReference type="SAM" id="MobiDB-lite"/>
    </source>
</evidence>
<proteinExistence type="predicted"/>
<dbReference type="InterPro" id="IPR036249">
    <property type="entry name" value="Thioredoxin-like_sf"/>
</dbReference>
<dbReference type="InterPro" id="IPR033043">
    <property type="entry name" value="FAF1-like_UBX"/>
</dbReference>
<dbReference type="RefSeq" id="XP_017775057.1">
    <property type="nucleotide sequence ID" value="XM_017919568.1"/>
</dbReference>
<feature type="domain" description="UBX" evidence="2">
    <location>
        <begin position="587"/>
        <end position="664"/>
    </location>
</feature>
<dbReference type="SMART" id="SM00166">
    <property type="entry name" value="UBX"/>
    <property type="match status" value="1"/>
</dbReference>
<evidence type="ECO:0000313" key="3">
    <source>
        <dbReference type="Proteomes" id="UP000695000"/>
    </source>
</evidence>
<dbReference type="PANTHER" id="PTHR23322:SF96">
    <property type="entry name" value="FAS-ASSOCIATED FACTOR 1"/>
    <property type="match status" value="1"/>
</dbReference>
<dbReference type="Pfam" id="PF21021">
    <property type="entry name" value="FAF1"/>
    <property type="match status" value="1"/>
</dbReference>
<dbReference type="SUPFAM" id="SSF52833">
    <property type="entry name" value="Thioredoxin-like"/>
    <property type="match status" value="1"/>
</dbReference>
<dbReference type="CDD" id="cd17130">
    <property type="entry name" value="Ubl2_FAF1"/>
    <property type="match status" value="1"/>
</dbReference>
<organism evidence="3 4">
    <name type="scientific">Nicrophorus vespilloides</name>
    <name type="common">Boreal carrion beetle</name>
    <dbReference type="NCBI Taxonomy" id="110193"/>
    <lineage>
        <taxon>Eukaryota</taxon>
        <taxon>Metazoa</taxon>
        <taxon>Ecdysozoa</taxon>
        <taxon>Arthropoda</taxon>
        <taxon>Hexapoda</taxon>
        <taxon>Insecta</taxon>
        <taxon>Pterygota</taxon>
        <taxon>Neoptera</taxon>
        <taxon>Endopterygota</taxon>
        <taxon>Coleoptera</taxon>
        <taxon>Polyphaga</taxon>
        <taxon>Staphyliniformia</taxon>
        <taxon>Silphidae</taxon>
        <taxon>Nicrophorinae</taxon>
        <taxon>Nicrophorus</taxon>
    </lineage>
</organism>
<dbReference type="SMART" id="SM00594">
    <property type="entry name" value="UAS"/>
    <property type="match status" value="1"/>
</dbReference>
<dbReference type="PROSITE" id="PS50033">
    <property type="entry name" value="UBX"/>
    <property type="match status" value="1"/>
</dbReference>
<evidence type="ECO:0000259" key="2">
    <source>
        <dbReference type="PROSITE" id="PS50033"/>
    </source>
</evidence>